<reference evidence="4" key="2">
    <citation type="journal article" date="2007" name="PLoS Biol.">
        <title>Survey sequencing and comparative analysis of the elephant shark (Callorhinchus milii) genome.</title>
        <authorList>
            <person name="Venkatesh B."/>
            <person name="Kirkness E.F."/>
            <person name="Loh Y.H."/>
            <person name="Halpern A.L."/>
            <person name="Lee A.P."/>
            <person name="Johnson J."/>
            <person name="Dandona N."/>
            <person name="Viswanathan L.D."/>
            <person name="Tay A."/>
            <person name="Venter J.C."/>
            <person name="Strausberg R.L."/>
            <person name="Brenner S."/>
        </authorList>
    </citation>
    <scope>NUCLEOTIDE SEQUENCE [LARGE SCALE GENOMIC DNA]</scope>
</reference>
<dbReference type="PANTHER" id="PTHR23101:SF103">
    <property type="entry name" value="RAB5 GDP_GTP EXCHANGE FACTOR"/>
    <property type="match status" value="1"/>
</dbReference>
<dbReference type="AlphaFoldDB" id="A0A4W3J6L5"/>
<dbReference type="SMART" id="SM00167">
    <property type="entry name" value="VPS9"/>
    <property type="match status" value="1"/>
</dbReference>
<reference evidence="3" key="5">
    <citation type="submission" date="2025-09" db="UniProtKB">
        <authorList>
            <consortium name="Ensembl"/>
        </authorList>
    </citation>
    <scope>IDENTIFICATION</scope>
</reference>
<evidence type="ECO:0000256" key="1">
    <source>
        <dbReference type="SAM" id="Coils"/>
    </source>
</evidence>
<dbReference type="Gene3D" id="1.20.1050.80">
    <property type="entry name" value="VPS9 domain"/>
    <property type="match status" value="1"/>
</dbReference>
<dbReference type="PROSITE" id="PS51205">
    <property type="entry name" value="VPS9"/>
    <property type="match status" value="1"/>
</dbReference>
<dbReference type="GeneTree" id="ENSGT00940000154540"/>
<protein>
    <submittedName>
        <fullName evidence="3">Rab5 GDP/GTP exchange factor-like</fullName>
    </submittedName>
</protein>
<dbReference type="OMA" id="TMEAYHA"/>
<dbReference type="Ensembl" id="ENSCMIT00000039388.1">
    <property type="protein sequence ID" value="ENSCMIP00000038834.1"/>
    <property type="gene ID" value="ENSCMIG00000016289.1"/>
</dbReference>
<dbReference type="InterPro" id="IPR037191">
    <property type="entry name" value="VPS9_dom_sf"/>
</dbReference>
<proteinExistence type="predicted"/>
<dbReference type="Pfam" id="PF18151">
    <property type="entry name" value="DUF5601"/>
    <property type="match status" value="1"/>
</dbReference>
<dbReference type="SUPFAM" id="SSF109993">
    <property type="entry name" value="VPS9 domain"/>
    <property type="match status" value="1"/>
</dbReference>
<dbReference type="GO" id="GO:0005085">
    <property type="term" value="F:guanyl-nucleotide exchange factor activity"/>
    <property type="evidence" value="ECO:0007669"/>
    <property type="project" value="InterPro"/>
</dbReference>
<dbReference type="Pfam" id="PF02204">
    <property type="entry name" value="VPS9"/>
    <property type="match status" value="1"/>
</dbReference>
<dbReference type="InterPro" id="IPR045046">
    <property type="entry name" value="Vps9-like"/>
</dbReference>
<feature type="coiled-coil region" evidence="1">
    <location>
        <begin position="373"/>
        <end position="407"/>
    </location>
</feature>
<dbReference type="GO" id="GO:0005829">
    <property type="term" value="C:cytosol"/>
    <property type="evidence" value="ECO:0007669"/>
    <property type="project" value="TreeGrafter"/>
</dbReference>
<evidence type="ECO:0000313" key="4">
    <source>
        <dbReference type="Proteomes" id="UP000314986"/>
    </source>
</evidence>
<evidence type="ECO:0000259" key="2">
    <source>
        <dbReference type="PROSITE" id="PS51205"/>
    </source>
</evidence>
<evidence type="ECO:0000313" key="3">
    <source>
        <dbReference type="Ensembl" id="ENSCMIP00000038834.1"/>
    </source>
</evidence>
<reference evidence="4" key="3">
    <citation type="journal article" date="2014" name="Nature">
        <title>Elephant shark genome provides unique insights into gnathostome evolution.</title>
        <authorList>
            <consortium name="International Elephant Shark Genome Sequencing Consortium"/>
            <person name="Venkatesh B."/>
            <person name="Lee A.P."/>
            <person name="Ravi V."/>
            <person name="Maurya A.K."/>
            <person name="Lian M.M."/>
            <person name="Swann J.B."/>
            <person name="Ohta Y."/>
            <person name="Flajnik M.F."/>
            <person name="Sutoh Y."/>
            <person name="Kasahara M."/>
            <person name="Hoon S."/>
            <person name="Gangu V."/>
            <person name="Roy S.W."/>
            <person name="Irimia M."/>
            <person name="Korzh V."/>
            <person name="Kondrychyn I."/>
            <person name="Lim Z.W."/>
            <person name="Tay B.H."/>
            <person name="Tohari S."/>
            <person name="Kong K.W."/>
            <person name="Ho S."/>
            <person name="Lorente-Galdos B."/>
            <person name="Quilez J."/>
            <person name="Marques-Bonet T."/>
            <person name="Raney B.J."/>
            <person name="Ingham P.W."/>
            <person name="Tay A."/>
            <person name="Hillier L.W."/>
            <person name="Minx P."/>
            <person name="Boehm T."/>
            <person name="Wilson R.K."/>
            <person name="Brenner S."/>
            <person name="Warren W.C."/>
        </authorList>
    </citation>
    <scope>NUCLEOTIDE SEQUENCE [LARGE SCALE GENOMIC DNA]</scope>
</reference>
<feature type="domain" description="VPS9" evidence="2">
    <location>
        <begin position="188"/>
        <end position="330"/>
    </location>
</feature>
<keyword evidence="4" id="KW-1185">Reference proteome</keyword>
<dbReference type="GO" id="GO:0030139">
    <property type="term" value="C:endocytic vesicle"/>
    <property type="evidence" value="ECO:0007669"/>
    <property type="project" value="TreeGrafter"/>
</dbReference>
<reference evidence="3" key="4">
    <citation type="submission" date="2025-08" db="UniProtKB">
        <authorList>
            <consortium name="Ensembl"/>
        </authorList>
    </citation>
    <scope>IDENTIFICATION</scope>
</reference>
<dbReference type="Proteomes" id="UP000314986">
    <property type="component" value="Unassembled WGS sequence"/>
</dbReference>
<accession>A0A4W3J6L5</accession>
<name>A0A4W3J6L5_CALMI</name>
<dbReference type="PANTHER" id="PTHR23101">
    <property type="entry name" value="RAB GDP/GTP EXCHANGE FACTOR"/>
    <property type="match status" value="1"/>
</dbReference>
<sequence>KGPNLNSSCRRLCTGRACQGYCSKCWRERSPRQQPSFSLCFRPESGAVSGITFSKFEEKKSSEKGRRVSTVRKLFASKIGSKRGPATPGAHTSASIRPGDFNEFLKSLRKPSEQIVQKRCLHFIHRLQATAVRLPLSLGAQSDLVQDFYQNITSQSLEHTERMMDNVEKFIMTRLYCSVFCPDDSEDEQQDLVLQRRIRSLHWVTLQLLQVPLTERSEVTEHLDSAITAIIEVDAKRAPQDKLACVSRCSRHIFSGLRVSSQEPAAADDFLSSLIYVVLKANPPRLQSNIQYIVRFCHPKRLMTGEAGYYFTNLCCAVAFIEKLDGPSLNLTHEEFAEYMHGRGKAAAPKPERPLPDGAGPGVRRMHRNLQLLAELSARQERILRNARELESELLEWTRSVREEVEETIRKFPLHIKRPENIPSTTWFAQTCRTADQRREGFALIINIC</sequence>
<dbReference type="GO" id="GO:0031267">
    <property type="term" value="F:small GTPase binding"/>
    <property type="evidence" value="ECO:0007669"/>
    <property type="project" value="TreeGrafter"/>
</dbReference>
<keyword evidence="1" id="KW-0175">Coiled coil</keyword>
<dbReference type="STRING" id="7868.ENSCMIP00000038834"/>
<dbReference type="InterPro" id="IPR041545">
    <property type="entry name" value="DUF5601"/>
</dbReference>
<dbReference type="InterPro" id="IPR003123">
    <property type="entry name" value="VPS9"/>
</dbReference>
<dbReference type="InParanoid" id="A0A4W3J6L5"/>
<organism evidence="3 4">
    <name type="scientific">Callorhinchus milii</name>
    <name type="common">Ghost shark</name>
    <dbReference type="NCBI Taxonomy" id="7868"/>
    <lineage>
        <taxon>Eukaryota</taxon>
        <taxon>Metazoa</taxon>
        <taxon>Chordata</taxon>
        <taxon>Craniata</taxon>
        <taxon>Vertebrata</taxon>
        <taxon>Chondrichthyes</taxon>
        <taxon>Holocephali</taxon>
        <taxon>Chimaeriformes</taxon>
        <taxon>Callorhinchidae</taxon>
        <taxon>Callorhinchus</taxon>
    </lineage>
</organism>
<dbReference type="GO" id="GO:0016192">
    <property type="term" value="P:vesicle-mediated transport"/>
    <property type="evidence" value="ECO:0007669"/>
    <property type="project" value="InterPro"/>
</dbReference>
<dbReference type="Gene3D" id="1.10.246.120">
    <property type="match status" value="1"/>
</dbReference>
<reference evidence="4" key="1">
    <citation type="journal article" date="2006" name="Science">
        <title>Ancient noncoding elements conserved in the human genome.</title>
        <authorList>
            <person name="Venkatesh B."/>
            <person name="Kirkness E.F."/>
            <person name="Loh Y.H."/>
            <person name="Halpern A.L."/>
            <person name="Lee A.P."/>
            <person name="Johnson J."/>
            <person name="Dandona N."/>
            <person name="Viswanathan L.D."/>
            <person name="Tay A."/>
            <person name="Venter J.C."/>
            <person name="Strausberg R.L."/>
            <person name="Brenner S."/>
        </authorList>
    </citation>
    <scope>NUCLEOTIDE SEQUENCE [LARGE SCALE GENOMIC DNA]</scope>
</reference>